<evidence type="ECO:0000256" key="2">
    <source>
        <dbReference type="SAM" id="SignalP"/>
    </source>
</evidence>
<sequence length="439" mass="46235">MMRWPFAILLSSLATFGVAATTTGQMVQLLVGAGCKFSSYSTLPNATATKPSYRLQLDPGLGKGIYVLQFTDFNLPEADVLIVRASGTGKSVPPAATLSGKNATGSFYSTGISGSGVTLELYKAAAPDSSKSCRGFTVVGLLFSPKELVVEAQQQQVALKVPLINTVNATTSDNNNNDESLCGTDESIEAACASNSTLSEKGAIMFAKSQPVARLSIIKENGMQVAYCTGWLIGCEGHLITNEHCISNSQDALNTKVEFLAQSRNCNDSETCATRDGCPGSVGVAGTTLIAVSSELDYALVRLGVNKTITDYSKLYAKTGYLQFRGSGPVLNESIYIPQHPMGYGKRIAWLSNGQPGRVESREVTECRKDDIGYYVDTQEGSSGSPVIATIDNHVVALHHCGGCLNGGVPAQVIIEDLIKKSLLPNCTVAGGGNATSTL</sequence>
<dbReference type="RefSeq" id="XP_067818799.1">
    <property type="nucleotide sequence ID" value="XM_067960644.1"/>
</dbReference>
<dbReference type="SUPFAM" id="SSF50494">
    <property type="entry name" value="Trypsin-like serine proteases"/>
    <property type="match status" value="1"/>
</dbReference>
<dbReference type="Proteomes" id="UP000294530">
    <property type="component" value="Unassembled WGS sequence"/>
</dbReference>
<dbReference type="AlphaFoldDB" id="A0A976IF96"/>
<dbReference type="EMBL" id="SHOA02000002">
    <property type="protein sequence ID" value="TDH69300.1"/>
    <property type="molecule type" value="Genomic_DNA"/>
</dbReference>
<organism evidence="3 4">
    <name type="scientific">Bremia lactucae</name>
    <name type="common">Lettuce downy mildew</name>
    <dbReference type="NCBI Taxonomy" id="4779"/>
    <lineage>
        <taxon>Eukaryota</taxon>
        <taxon>Sar</taxon>
        <taxon>Stramenopiles</taxon>
        <taxon>Oomycota</taxon>
        <taxon>Peronosporomycetes</taxon>
        <taxon>Peronosporales</taxon>
        <taxon>Peronosporaceae</taxon>
        <taxon>Bremia</taxon>
    </lineage>
</organism>
<comment type="caution">
    <text evidence="3">The sequence shown here is derived from an EMBL/GenBank/DDBJ whole genome shotgun (WGS) entry which is preliminary data.</text>
</comment>
<protein>
    <recommendedName>
        <fullName evidence="5">Serine protease</fullName>
    </recommendedName>
</protein>
<evidence type="ECO:0008006" key="5">
    <source>
        <dbReference type="Google" id="ProtNLM"/>
    </source>
</evidence>
<dbReference type="InterPro" id="IPR009003">
    <property type="entry name" value="Peptidase_S1_PA"/>
</dbReference>
<evidence type="ECO:0000313" key="4">
    <source>
        <dbReference type="Proteomes" id="UP000294530"/>
    </source>
</evidence>
<gene>
    <name evidence="3" type="ORF">CCR75_002547</name>
</gene>
<dbReference type="Gene3D" id="2.40.10.10">
    <property type="entry name" value="Trypsin-like serine proteases"/>
    <property type="match status" value="2"/>
</dbReference>
<evidence type="ECO:0000313" key="3">
    <source>
        <dbReference type="EMBL" id="TDH69300.1"/>
    </source>
</evidence>
<dbReference type="PANTHER" id="PTHR36234:SF5">
    <property type="entry name" value="LYSYL ENDOPEPTIDASE"/>
    <property type="match status" value="1"/>
</dbReference>
<reference evidence="3 4" key="1">
    <citation type="journal article" date="2021" name="Genome Biol.">
        <title>AFLAP: assembly-free linkage analysis pipeline using k-mers from genome sequencing data.</title>
        <authorList>
            <person name="Fletcher K."/>
            <person name="Zhang L."/>
            <person name="Gil J."/>
            <person name="Han R."/>
            <person name="Cavanaugh K."/>
            <person name="Michelmore R."/>
        </authorList>
    </citation>
    <scope>NUCLEOTIDE SEQUENCE [LARGE SCALE GENOMIC DNA]</scope>
    <source>
        <strain evidence="3 4">SF5</strain>
    </source>
</reference>
<name>A0A976IF96_BRELC</name>
<dbReference type="PANTHER" id="PTHR36234">
    <property type="entry name" value="LYSYL ENDOPEPTIDASE"/>
    <property type="match status" value="1"/>
</dbReference>
<dbReference type="KEGG" id="blac:94346315"/>
<proteinExistence type="predicted"/>
<feature type="chain" id="PRO_5037837472" description="Serine protease" evidence="2">
    <location>
        <begin position="21"/>
        <end position="439"/>
    </location>
</feature>
<dbReference type="GeneID" id="94346315"/>
<keyword evidence="1" id="KW-0843">Virulence</keyword>
<keyword evidence="4" id="KW-1185">Reference proteome</keyword>
<feature type="signal peptide" evidence="2">
    <location>
        <begin position="1"/>
        <end position="20"/>
    </location>
</feature>
<dbReference type="InterPro" id="IPR043504">
    <property type="entry name" value="Peptidase_S1_PA_chymotrypsin"/>
</dbReference>
<dbReference type="PROSITE" id="PS51257">
    <property type="entry name" value="PROKAR_LIPOPROTEIN"/>
    <property type="match status" value="1"/>
</dbReference>
<dbReference type="Pfam" id="PF13365">
    <property type="entry name" value="Trypsin_2"/>
    <property type="match status" value="1"/>
</dbReference>
<evidence type="ECO:0000256" key="1">
    <source>
        <dbReference type="ARBA" id="ARBA00023026"/>
    </source>
</evidence>
<keyword evidence="2" id="KW-0732">Signal</keyword>
<dbReference type="OrthoDB" id="115707at2759"/>
<accession>A0A976IF96</accession>